<keyword evidence="1" id="KW-0067">ATP-binding</keyword>
<name>A0AAW9ECL4_KLEAE</name>
<feature type="non-terminal residue" evidence="1">
    <location>
        <position position="1"/>
    </location>
</feature>
<dbReference type="Proteomes" id="UP001279012">
    <property type="component" value="Unassembled WGS sequence"/>
</dbReference>
<dbReference type="PANTHER" id="PTHR43394">
    <property type="entry name" value="ATP-DEPENDENT PERMEASE MDL1, MITOCHONDRIAL"/>
    <property type="match status" value="1"/>
</dbReference>
<dbReference type="AlphaFoldDB" id="A0AAW9ECL4"/>
<reference evidence="1" key="1">
    <citation type="submission" date="2023-11" db="EMBL/GenBank/DDBJ databases">
        <title>Detection of rare carbapenemases in Enterobacterales - comparison of two colorimetric and two CIM-based carbapenemase assays.</title>
        <authorList>
            <person name="Schaffarczyk L."/>
            <person name="Noster J."/>
            <person name="Stelzer Y."/>
            <person name="Sattler J."/>
            <person name="Gatermann S."/>
            <person name="Hamprecht A."/>
        </authorList>
    </citation>
    <scope>NUCLEOTIDE SEQUENCE</scope>
    <source>
        <strain evidence="1">CIM-Cont-037</strain>
    </source>
</reference>
<sequence>QGKAVLMITHRLSGLDKMDKICVMDGGHIVETGTHRQLLQQQGQYAKFHQRQALLMPHDEA</sequence>
<dbReference type="PANTHER" id="PTHR43394:SF19">
    <property type="entry name" value="ABC TRANSPORTER B FAMILY"/>
    <property type="match status" value="1"/>
</dbReference>
<evidence type="ECO:0000313" key="2">
    <source>
        <dbReference type="Proteomes" id="UP001279012"/>
    </source>
</evidence>
<dbReference type="EMBL" id="JAWZZT010001919">
    <property type="protein sequence ID" value="MDX7019305.1"/>
    <property type="molecule type" value="Genomic_DNA"/>
</dbReference>
<dbReference type="SUPFAM" id="SSF52540">
    <property type="entry name" value="P-loop containing nucleoside triphosphate hydrolases"/>
    <property type="match status" value="1"/>
</dbReference>
<gene>
    <name evidence="1" type="ORF">SJ059_33315</name>
</gene>
<organism evidence="1 2">
    <name type="scientific">Klebsiella aerogenes</name>
    <name type="common">Enterobacter aerogenes</name>
    <dbReference type="NCBI Taxonomy" id="548"/>
    <lineage>
        <taxon>Bacteria</taxon>
        <taxon>Pseudomonadati</taxon>
        <taxon>Pseudomonadota</taxon>
        <taxon>Gammaproteobacteria</taxon>
        <taxon>Enterobacterales</taxon>
        <taxon>Enterobacteriaceae</taxon>
        <taxon>Klebsiella/Raoultella group</taxon>
        <taxon>Klebsiella</taxon>
    </lineage>
</organism>
<dbReference type="InterPro" id="IPR027417">
    <property type="entry name" value="P-loop_NTPase"/>
</dbReference>
<comment type="caution">
    <text evidence="1">The sequence shown here is derived from an EMBL/GenBank/DDBJ whole genome shotgun (WGS) entry which is preliminary data.</text>
</comment>
<protein>
    <submittedName>
        <fullName evidence="1">Cysteine/glutathione ABC transporter ATP-binding protein/permease CydC</fullName>
    </submittedName>
</protein>
<evidence type="ECO:0000313" key="1">
    <source>
        <dbReference type="EMBL" id="MDX7019305.1"/>
    </source>
</evidence>
<dbReference type="InterPro" id="IPR039421">
    <property type="entry name" value="Type_1_exporter"/>
</dbReference>
<proteinExistence type="predicted"/>
<accession>A0AAW9ECL4</accession>
<dbReference type="GO" id="GO:0005524">
    <property type="term" value="F:ATP binding"/>
    <property type="evidence" value="ECO:0007669"/>
    <property type="project" value="UniProtKB-KW"/>
</dbReference>
<dbReference type="Gene3D" id="3.40.50.300">
    <property type="entry name" value="P-loop containing nucleotide triphosphate hydrolases"/>
    <property type="match status" value="1"/>
</dbReference>
<dbReference type="GO" id="GO:0015421">
    <property type="term" value="F:ABC-type oligopeptide transporter activity"/>
    <property type="evidence" value="ECO:0007669"/>
    <property type="project" value="TreeGrafter"/>
</dbReference>
<keyword evidence="1" id="KW-0547">Nucleotide-binding</keyword>